<proteinExistence type="predicted"/>
<dbReference type="EMBL" id="VSSQ01121476">
    <property type="protein sequence ID" value="MPN53876.1"/>
    <property type="molecule type" value="Genomic_DNA"/>
</dbReference>
<gene>
    <name evidence="1" type="ORF">SDC9_201544</name>
</gene>
<protein>
    <recommendedName>
        <fullName evidence="2">Tetratricopeptide repeat protein</fullName>
    </recommendedName>
</protein>
<name>A0A645IRY9_9ZZZZ</name>
<sequence length="98" mass="11495">MAHLRMLKGDYNEALVFLRKVIEDSSINYNIIAEDILKSYKETGLPEFLVYYAVSMYYTNDEAGLTTGYEELLKQDILWQDMLHKLLPDIDVNKKEEI</sequence>
<dbReference type="AlphaFoldDB" id="A0A645IRY9"/>
<accession>A0A645IRY9</accession>
<evidence type="ECO:0000313" key="1">
    <source>
        <dbReference type="EMBL" id="MPN53876.1"/>
    </source>
</evidence>
<evidence type="ECO:0008006" key="2">
    <source>
        <dbReference type="Google" id="ProtNLM"/>
    </source>
</evidence>
<comment type="caution">
    <text evidence="1">The sequence shown here is derived from an EMBL/GenBank/DDBJ whole genome shotgun (WGS) entry which is preliminary data.</text>
</comment>
<organism evidence="1">
    <name type="scientific">bioreactor metagenome</name>
    <dbReference type="NCBI Taxonomy" id="1076179"/>
    <lineage>
        <taxon>unclassified sequences</taxon>
        <taxon>metagenomes</taxon>
        <taxon>ecological metagenomes</taxon>
    </lineage>
</organism>
<reference evidence="1" key="1">
    <citation type="submission" date="2019-08" db="EMBL/GenBank/DDBJ databases">
        <authorList>
            <person name="Kucharzyk K."/>
            <person name="Murdoch R.W."/>
            <person name="Higgins S."/>
            <person name="Loffler F."/>
        </authorList>
    </citation>
    <scope>NUCLEOTIDE SEQUENCE</scope>
</reference>